<protein>
    <submittedName>
        <fullName evidence="2">Uncharacterized protein</fullName>
    </submittedName>
</protein>
<accession>K0SUB3</accession>
<keyword evidence="3" id="KW-1185">Reference proteome</keyword>
<feature type="compositionally biased region" description="Low complexity" evidence="1">
    <location>
        <begin position="25"/>
        <end position="37"/>
    </location>
</feature>
<evidence type="ECO:0000313" key="2">
    <source>
        <dbReference type="EMBL" id="EJK64576.1"/>
    </source>
</evidence>
<dbReference type="AlphaFoldDB" id="K0SUB3"/>
<dbReference type="EMBL" id="AGNL01017118">
    <property type="protein sequence ID" value="EJK64576.1"/>
    <property type="molecule type" value="Genomic_DNA"/>
</dbReference>
<evidence type="ECO:0000313" key="3">
    <source>
        <dbReference type="Proteomes" id="UP000266841"/>
    </source>
</evidence>
<name>K0SUB3_THAOC</name>
<dbReference type="OrthoDB" id="98589at2759"/>
<gene>
    <name evidence="2" type="ORF">THAOC_14678</name>
</gene>
<feature type="non-terminal residue" evidence="2">
    <location>
        <position position="1"/>
    </location>
</feature>
<organism evidence="2 3">
    <name type="scientific">Thalassiosira oceanica</name>
    <name type="common">Marine diatom</name>
    <dbReference type="NCBI Taxonomy" id="159749"/>
    <lineage>
        <taxon>Eukaryota</taxon>
        <taxon>Sar</taxon>
        <taxon>Stramenopiles</taxon>
        <taxon>Ochrophyta</taxon>
        <taxon>Bacillariophyta</taxon>
        <taxon>Coscinodiscophyceae</taxon>
        <taxon>Thalassiosirophycidae</taxon>
        <taxon>Thalassiosirales</taxon>
        <taxon>Thalassiosiraceae</taxon>
        <taxon>Thalassiosira</taxon>
    </lineage>
</organism>
<feature type="region of interest" description="Disordered" evidence="1">
    <location>
        <begin position="342"/>
        <end position="381"/>
    </location>
</feature>
<feature type="compositionally biased region" description="Basic residues" evidence="1">
    <location>
        <begin position="342"/>
        <end position="351"/>
    </location>
</feature>
<feature type="compositionally biased region" description="Basic and acidic residues" evidence="1">
    <location>
        <begin position="352"/>
        <end position="361"/>
    </location>
</feature>
<feature type="region of interest" description="Disordered" evidence="1">
    <location>
        <begin position="25"/>
        <end position="47"/>
    </location>
</feature>
<reference evidence="2 3" key="1">
    <citation type="journal article" date="2012" name="Genome Biol.">
        <title>Genome and low-iron response of an oceanic diatom adapted to chronic iron limitation.</title>
        <authorList>
            <person name="Lommer M."/>
            <person name="Specht M."/>
            <person name="Roy A.S."/>
            <person name="Kraemer L."/>
            <person name="Andreson R."/>
            <person name="Gutowska M.A."/>
            <person name="Wolf J."/>
            <person name="Bergner S.V."/>
            <person name="Schilhabel M.B."/>
            <person name="Klostermeier U.C."/>
            <person name="Beiko R.G."/>
            <person name="Rosenstiel P."/>
            <person name="Hippler M."/>
            <person name="Laroche J."/>
        </authorList>
    </citation>
    <scope>NUCLEOTIDE SEQUENCE [LARGE SCALE GENOMIC DNA]</scope>
    <source>
        <strain evidence="2 3">CCMP1005</strain>
    </source>
</reference>
<proteinExistence type="predicted"/>
<dbReference type="Proteomes" id="UP000266841">
    <property type="component" value="Unassembled WGS sequence"/>
</dbReference>
<evidence type="ECO:0000256" key="1">
    <source>
        <dbReference type="SAM" id="MobiDB-lite"/>
    </source>
</evidence>
<comment type="caution">
    <text evidence="2">The sequence shown here is derived from an EMBL/GenBank/DDBJ whole genome shotgun (WGS) entry which is preliminary data.</text>
</comment>
<sequence>DATAAEKSRLSDKLIEFFKGDCPETESASEFAAQSEAVDAEPDPPSPEELANLVNEINVEVKKAELHVAMHEAQRKQAKEFIALAVEQEKNNVPHEDRTHVRTFDMSQNAQIPHLGADQEGDFYYMSPKTEFIFGICNNGKKFMNVYIWGEESANRGADNIVSCLFWDLVRDGIINGKKVKKIVFIADNCPGQGLDAAFTRGNEEHIDLKRVPSDRWRGFTSGLHKLYRQPKAGNLLQNHNFVFGGEDNVNKTSYTRQLYQGSIKVPFDLHTTARMTRHMAGEMRANYVTGLYDSLDILPPPGLSSIKEHDLGNKVSRVVPEAFKSHYPKPSDAAVAKVKKRKQEKHKRKKEAQEAKKQKVAEYNGRPVDSKTNMEVEPEPKIEEVEAKRLKSKIEETASELEEVTGMEEDVGQDLEEAIIAAGSV</sequence>
<feature type="compositionally biased region" description="Basic and acidic residues" evidence="1">
    <location>
        <begin position="369"/>
        <end position="381"/>
    </location>
</feature>